<sequence length="221" mass="25471">MFIEDGKLEKFDNEIDNNDLKHILVNGNRLYISTLQKNKVTIYTGPREGPRRSFRCILDKGAFLSYIWKELENDFMEQMSVQNDGEIEQAKYRAFILRINQKVTLEKLENHKEATKYSYSMVGKAKIDFSKNNLSATPEFIKDVEEALEGETHARSVYFGGIIVQKLQGVNYSNEHTKSEESNTAAKIESEYVKTKFGAVLKTLNRNKATIHKTTHSYTIK</sequence>
<evidence type="ECO:0000313" key="2">
    <source>
        <dbReference type="Proteomes" id="UP000789901"/>
    </source>
</evidence>
<proteinExistence type="predicted"/>
<reference evidence="1 2" key="1">
    <citation type="submission" date="2021-06" db="EMBL/GenBank/DDBJ databases">
        <authorList>
            <person name="Kallberg Y."/>
            <person name="Tangrot J."/>
            <person name="Rosling A."/>
        </authorList>
    </citation>
    <scope>NUCLEOTIDE SEQUENCE [LARGE SCALE GENOMIC DNA]</scope>
    <source>
        <strain evidence="1 2">120-4 pot B 10/14</strain>
    </source>
</reference>
<comment type="caution">
    <text evidence="1">The sequence shown here is derived from an EMBL/GenBank/DDBJ whole genome shotgun (WGS) entry which is preliminary data.</text>
</comment>
<accession>A0ABN7VWU6</accession>
<evidence type="ECO:0000313" key="1">
    <source>
        <dbReference type="EMBL" id="CAG8801321.1"/>
    </source>
</evidence>
<organism evidence="1 2">
    <name type="scientific">Gigaspora margarita</name>
    <dbReference type="NCBI Taxonomy" id="4874"/>
    <lineage>
        <taxon>Eukaryota</taxon>
        <taxon>Fungi</taxon>
        <taxon>Fungi incertae sedis</taxon>
        <taxon>Mucoromycota</taxon>
        <taxon>Glomeromycotina</taxon>
        <taxon>Glomeromycetes</taxon>
        <taxon>Diversisporales</taxon>
        <taxon>Gigasporaceae</taxon>
        <taxon>Gigaspora</taxon>
    </lineage>
</organism>
<keyword evidence="2" id="KW-1185">Reference proteome</keyword>
<gene>
    <name evidence="1" type="ORF">GMARGA_LOCUS23165</name>
</gene>
<name>A0ABN7VWU6_GIGMA</name>
<dbReference type="EMBL" id="CAJVQB010023210">
    <property type="protein sequence ID" value="CAG8801321.1"/>
    <property type="molecule type" value="Genomic_DNA"/>
</dbReference>
<dbReference type="Proteomes" id="UP000789901">
    <property type="component" value="Unassembled WGS sequence"/>
</dbReference>
<protein>
    <submittedName>
        <fullName evidence="1">10125_t:CDS:1</fullName>
    </submittedName>
</protein>